<feature type="transmembrane region" description="Helical" evidence="6">
    <location>
        <begin position="101"/>
        <end position="121"/>
    </location>
</feature>
<dbReference type="GO" id="GO:0005886">
    <property type="term" value="C:plasma membrane"/>
    <property type="evidence" value="ECO:0007669"/>
    <property type="project" value="TreeGrafter"/>
</dbReference>
<evidence type="ECO:0000256" key="4">
    <source>
        <dbReference type="ARBA" id="ARBA00022989"/>
    </source>
</evidence>
<proteinExistence type="inferred from homology"/>
<evidence type="ECO:0000256" key="2">
    <source>
        <dbReference type="ARBA" id="ARBA00008816"/>
    </source>
</evidence>
<keyword evidence="3 6" id="KW-0812">Transmembrane</keyword>
<accession>A0AAD4QZX8</accession>
<evidence type="ECO:0000313" key="9">
    <source>
        <dbReference type="Proteomes" id="UP001201812"/>
    </source>
</evidence>
<feature type="domain" description="Phosphatidic acid phosphatase type 2/haloperoxidase" evidence="7">
    <location>
        <begin position="155"/>
        <end position="303"/>
    </location>
</feature>
<dbReference type="GO" id="GO:0046839">
    <property type="term" value="P:phospholipid dephosphorylation"/>
    <property type="evidence" value="ECO:0007669"/>
    <property type="project" value="TreeGrafter"/>
</dbReference>
<name>A0AAD4QZX8_9BILA</name>
<keyword evidence="5 6" id="KW-0472">Membrane</keyword>
<feature type="transmembrane region" description="Helical" evidence="6">
    <location>
        <begin position="258"/>
        <end position="276"/>
    </location>
</feature>
<feature type="transmembrane region" description="Helical" evidence="6">
    <location>
        <begin position="288"/>
        <end position="305"/>
    </location>
</feature>
<evidence type="ECO:0000256" key="1">
    <source>
        <dbReference type="ARBA" id="ARBA00004141"/>
    </source>
</evidence>
<organism evidence="8 9">
    <name type="scientific">Ditylenchus destructor</name>
    <dbReference type="NCBI Taxonomy" id="166010"/>
    <lineage>
        <taxon>Eukaryota</taxon>
        <taxon>Metazoa</taxon>
        <taxon>Ecdysozoa</taxon>
        <taxon>Nematoda</taxon>
        <taxon>Chromadorea</taxon>
        <taxon>Rhabditida</taxon>
        <taxon>Tylenchina</taxon>
        <taxon>Tylenchomorpha</taxon>
        <taxon>Sphaerularioidea</taxon>
        <taxon>Anguinidae</taxon>
        <taxon>Anguininae</taxon>
        <taxon>Ditylenchus</taxon>
    </lineage>
</organism>
<evidence type="ECO:0000313" key="8">
    <source>
        <dbReference type="EMBL" id="KAI1712448.1"/>
    </source>
</evidence>
<dbReference type="GO" id="GO:0006644">
    <property type="term" value="P:phospholipid metabolic process"/>
    <property type="evidence" value="ECO:0007669"/>
    <property type="project" value="InterPro"/>
</dbReference>
<feature type="transmembrane region" description="Helical" evidence="6">
    <location>
        <begin position="54"/>
        <end position="74"/>
    </location>
</feature>
<evidence type="ECO:0000259" key="7">
    <source>
        <dbReference type="SMART" id="SM00014"/>
    </source>
</evidence>
<dbReference type="Pfam" id="PF01569">
    <property type="entry name" value="PAP2"/>
    <property type="match status" value="1"/>
</dbReference>
<comment type="caution">
    <text evidence="8">The sequence shown here is derived from an EMBL/GenBank/DDBJ whole genome shotgun (WGS) entry which is preliminary data.</text>
</comment>
<comment type="similarity">
    <text evidence="2">Belongs to the PA-phosphatase related phosphoesterase family.</text>
</comment>
<dbReference type="AlphaFoldDB" id="A0AAD4QZX8"/>
<protein>
    <submittedName>
        <fullName evidence="8">PAP2 superfamily domain-containing protein</fullName>
    </submittedName>
</protein>
<reference evidence="8" key="1">
    <citation type="submission" date="2022-01" db="EMBL/GenBank/DDBJ databases">
        <title>Genome Sequence Resource for Two Populations of Ditylenchus destructor, the Migratory Endoparasitic Phytonematode.</title>
        <authorList>
            <person name="Zhang H."/>
            <person name="Lin R."/>
            <person name="Xie B."/>
        </authorList>
    </citation>
    <scope>NUCLEOTIDE SEQUENCE</scope>
    <source>
        <strain evidence="8">BazhouSP</strain>
    </source>
</reference>
<evidence type="ECO:0000256" key="5">
    <source>
        <dbReference type="ARBA" id="ARBA00023136"/>
    </source>
</evidence>
<dbReference type="InterPro" id="IPR043216">
    <property type="entry name" value="PAP-like"/>
</dbReference>
<gene>
    <name evidence="8" type="ORF">DdX_09534</name>
</gene>
<keyword evidence="4 6" id="KW-1133">Transmembrane helix</keyword>
<evidence type="ECO:0000256" key="3">
    <source>
        <dbReference type="ARBA" id="ARBA00022692"/>
    </source>
</evidence>
<feature type="transmembrane region" description="Helical" evidence="6">
    <location>
        <begin position="151"/>
        <end position="172"/>
    </location>
</feature>
<evidence type="ECO:0000256" key="6">
    <source>
        <dbReference type="SAM" id="Phobius"/>
    </source>
</evidence>
<dbReference type="SMART" id="SM00014">
    <property type="entry name" value="acidPPc"/>
    <property type="match status" value="1"/>
</dbReference>
<dbReference type="GO" id="GO:0007165">
    <property type="term" value="P:signal transduction"/>
    <property type="evidence" value="ECO:0007669"/>
    <property type="project" value="TreeGrafter"/>
</dbReference>
<keyword evidence="9" id="KW-1185">Reference proteome</keyword>
<comment type="subcellular location">
    <subcellularLocation>
        <location evidence="1">Membrane</location>
        <topology evidence="1">Multi-pass membrane protein</topology>
    </subcellularLocation>
</comment>
<dbReference type="InterPro" id="IPR036938">
    <property type="entry name" value="PAP2/HPO_sf"/>
</dbReference>
<dbReference type="GO" id="GO:0008195">
    <property type="term" value="F:phosphatidate phosphatase activity"/>
    <property type="evidence" value="ECO:0007669"/>
    <property type="project" value="TreeGrafter"/>
</dbReference>
<dbReference type="EMBL" id="JAKKPZ010000018">
    <property type="protein sequence ID" value="KAI1712448.1"/>
    <property type="molecule type" value="Genomic_DNA"/>
</dbReference>
<dbReference type="InterPro" id="IPR000326">
    <property type="entry name" value="PAP2/HPO"/>
</dbReference>
<sequence length="345" mass="38788">MSQRPCAVPSTAVDLELSVGERETAGAGTYPQQLGRGARLCVQTERRQMHPKSAWILATNMFLILGAGTLSYLLKYTIKPSKRGFMCGDLSIRFPYRDSTIPISAVLLIGNSIVILALVFAEFYHRQRKFEPVSELYIMFGRALEPSFVRFIRFFLASLLGLAINIWLVYIVKFSFGQLRPHFLDVCRPNVNYNNCSIIEFFEDYTCTTDVDETSPMLKDSRLSFYSGHTSAAFYYASFIIIYLHARVGRYETSWSPIFAILYAIIAAVAALVGISRILDYKHHKTDVLAGGLVGIFIAAAVLYCHKHLFETKPSIVSSKSDPDIFETEKTVKKFSAVSTENSNL</sequence>
<dbReference type="PANTHER" id="PTHR10165:SF103">
    <property type="entry name" value="PHOSPHOLIPID PHOSPHATASE HOMOLOG 1.2 HOMOLOG"/>
    <property type="match status" value="1"/>
</dbReference>
<dbReference type="SUPFAM" id="SSF48317">
    <property type="entry name" value="Acid phosphatase/Vanadium-dependent haloperoxidase"/>
    <property type="match status" value="1"/>
</dbReference>
<dbReference type="PANTHER" id="PTHR10165">
    <property type="entry name" value="LIPID PHOSPHATE PHOSPHATASE"/>
    <property type="match status" value="1"/>
</dbReference>
<dbReference type="Gene3D" id="1.20.144.10">
    <property type="entry name" value="Phosphatidic acid phosphatase type 2/haloperoxidase"/>
    <property type="match status" value="1"/>
</dbReference>
<dbReference type="Proteomes" id="UP001201812">
    <property type="component" value="Unassembled WGS sequence"/>
</dbReference>
<feature type="transmembrane region" description="Helical" evidence="6">
    <location>
        <begin position="225"/>
        <end position="246"/>
    </location>
</feature>